<dbReference type="STRING" id="76193.A0A0N1IP16"/>
<evidence type="ECO:0000256" key="8">
    <source>
        <dbReference type="ARBA" id="ARBA00023136"/>
    </source>
</evidence>
<organism evidence="13 14">
    <name type="scientific">Papilio machaon</name>
    <name type="common">Old World swallowtail butterfly</name>
    <dbReference type="NCBI Taxonomy" id="76193"/>
    <lineage>
        <taxon>Eukaryota</taxon>
        <taxon>Metazoa</taxon>
        <taxon>Ecdysozoa</taxon>
        <taxon>Arthropoda</taxon>
        <taxon>Hexapoda</taxon>
        <taxon>Insecta</taxon>
        <taxon>Pterygota</taxon>
        <taxon>Neoptera</taxon>
        <taxon>Endopterygota</taxon>
        <taxon>Lepidoptera</taxon>
        <taxon>Glossata</taxon>
        <taxon>Ditrysia</taxon>
        <taxon>Papilionoidea</taxon>
        <taxon>Papilionidae</taxon>
        <taxon>Papilioninae</taxon>
        <taxon>Papilio</taxon>
    </lineage>
</organism>
<proteinExistence type="inferred from homology"/>
<comment type="function">
    <text evidence="9">Catalyzes the reduction of all-trans-retinal to all-trans-retinol in the presence of NADPH.</text>
</comment>
<keyword evidence="7" id="KW-0443">Lipid metabolism</keyword>
<name>A0A0N1IP16_PAPMA</name>
<dbReference type="CDD" id="cd05339">
    <property type="entry name" value="17beta-HSDXI-like_SDR_c"/>
    <property type="match status" value="1"/>
</dbReference>
<evidence type="ECO:0000256" key="10">
    <source>
        <dbReference type="ARBA" id="ARBA00068717"/>
    </source>
</evidence>
<keyword evidence="6" id="KW-0560">Oxidoreductase</keyword>
<keyword evidence="3" id="KW-0812">Transmembrane</keyword>
<evidence type="ECO:0000256" key="7">
    <source>
        <dbReference type="ARBA" id="ARBA00023098"/>
    </source>
</evidence>
<protein>
    <recommendedName>
        <fullName evidence="10">Short-chain dehydrogenase/reductase 3</fullName>
    </recommendedName>
    <alternativeName>
        <fullName evidence="11">Retinal short-chain dehydrogenase/reductase 1</fullName>
    </alternativeName>
</protein>
<evidence type="ECO:0000256" key="1">
    <source>
        <dbReference type="ARBA" id="ARBA00004141"/>
    </source>
</evidence>
<accession>A0A0N1IP16</accession>
<sequence length="357" mass="40089">MWRNYIRGKKAFLSDVEHISQGLNNTVTLRFSNIKIDRAHSMAGVDSCLRAPSRDNSPLRLIRELLWTLLVVNFEILRAIYRWFVPAERKDVAGQVVLITGTGHGMGREMALRFARLGAKVVCVDINAKNNEETYNMILAEKGKAYKYVCDVTDRAAVLQLAEQVRRDAGDVYVLVNNAGIMPCKPITEQTEKEIRLMMDINVNANIWCIQAFLPAMIERNHGHIVAMSSMAGLMGVRNLVPYCGSKFAARGIMEALAIEVRDDPRDTSGIHFTTVCPYIVNTGLCHKPRIRFENAMKVVNAGEAADMIVDAVLRNIMEITIPPELHYMNRYIHRLLPFPAAAAFNDFLDTGVDAHD</sequence>
<dbReference type="PROSITE" id="PS00061">
    <property type="entry name" value="ADH_SHORT"/>
    <property type="match status" value="1"/>
</dbReference>
<dbReference type="InterPro" id="IPR020904">
    <property type="entry name" value="Sc_DH/Rdtase_CS"/>
</dbReference>
<evidence type="ECO:0000256" key="2">
    <source>
        <dbReference type="ARBA" id="ARBA00006484"/>
    </source>
</evidence>
<dbReference type="GO" id="GO:0016020">
    <property type="term" value="C:membrane"/>
    <property type="evidence" value="ECO:0007669"/>
    <property type="project" value="UniProtKB-SubCell"/>
</dbReference>
<dbReference type="Pfam" id="PF00106">
    <property type="entry name" value="adh_short"/>
    <property type="match status" value="1"/>
</dbReference>
<evidence type="ECO:0000313" key="14">
    <source>
        <dbReference type="Proteomes" id="UP000053240"/>
    </source>
</evidence>
<gene>
    <name evidence="13" type="ORF">RR48_03579</name>
</gene>
<comment type="similarity">
    <text evidence="2 12">Belongs to the short-chain dehydrogenases/reductases (SDR) family.</text>
</comment>
<comment type="subcellular location">
    <subcellularLocation>
        <location evidence="1">Membrane</location>
        <topology evidence="1">Multi-pass membrane protein</topology>
    </subcellularLocation>
</comment>
<dbReference type="InParanoid" id="A0A0N1IP16"/>
<keyword evidence="4" id="KW-0521">NADP</keyword>
<evidence type="ECO:0000256" key="11">
    <source>
        <dbReference type="ARBA" id="ARBA00082544"/>
    </source>
</evidence>
<reference evidence="13 14" key="1">
    <citation type="journal article" date="2015" name="Nat. Commun.">
        <title>Outbred genome sequencing and CRISPR/Cas9 gene editing in butterflies.</title>
        <authorList>
            <person name="Li X."/>
            <person name="Fan D."/>
            <person name="Zhang W."/>
            <person name="Liu G."/>
            <person name="Zhang L."/>
            <person name="Zhao L."/>
            <person name="Fang X."/>
            <person name="Chen L."/>
            <person name="Dong Y."/>
            <person name="Chen Y."/>
            <person name="Ding Y."/>
            <person name="Zhao R."/>
            <person name="Feng M."/>
            <person name="Zhu Y."/>
            <person name="Feng Y."/>
            <person name="Jiang X."/>
            <person name="Zhu D."/>
            <person name="Xiang H."/>
            <person name="Feng X."/>
            <person name="Li S."/>
            <person name="Wang J."/>
            <person name="Zhang G."/>
            <person name="Kronforst M.R."/>
            <person name="Wang W."/>
        </authorList>
    </citation>
    <scope>NUCLEOTIDE SEQUENCE [LARGE SCALE GENOMIC DNA]</scope>
    <source>
        <strain evidence="13">Ya'a_city_454_Pm</strain>
        <tissue evidence="13">Whole body</tissue>
    </source>
</reference>
<evidence type="ECO:0000313" key="13">
    <source>
        <dbReference type="EMBL" id="KPJ11976.1"/>
    </source>
</evidence>
<dbReference type="PANTHER" id="PTHR24322">
    <property type="entry name" value="PKSB"/>
    <property type="match status" value="1"/>
</dbReference>
<keyword evidence="5" id="KW-1133">Transmembrane helix</keyword>
<dbReference type="GO" id="GO:0052650">
    <property type="term" value="F:all-trans-retinol dehydrogenase (NADP+) activity"/>
    <property type="evidence" value="ECO:0007669"/>
    <property type="project" value="UniProtKB-ARBA"/>
</dbReference>
<evidence type="ECO:0000256" key="3">
    <source>
        <dbReference type="ARBA" id="ARBA00022692"/>
    </source>
</evidence>
<dbReference type="PRINTS" id="PR00081">
    <property type="entry name" value="GDHRDH"/>
</dbReference>
<evidence type="ECO:0000256" key="6">
    <source>
        <dbReference type="ARBA" id="ARBA00023002"/>
    </source>
</evidence>
<evidence type="ECO:0000256" key="12">
    <source>
        <dbReference type="RuleBase" id="RU000363"/>
    </source>
</evidence>
<dbReference type="FunFam" id="3.40.50.720:FF:000131">
    <property type="entry name" value="Short-chain dehydrogenase/reductase 3"/>
    <property type="match status" value="1"/>
</dbReference>
<dbReference type="SUPFAM" id="SSF51735">
    <property type="entry name" value="NAD(P)-binding Rossmann-fold domains"/>
    <property type="match status" value="1"/>
</dbReference>
<keyword evidence="14" id="KW-1185">Reference proteome</keyword>
<dbReference type="FunCoup" id="A0A0N1IP16">
    <property type="interactions" value="2"/>
</dbReference>
<dbReference type="InterPro" id="IPR002347">
    <property type="entry name" value="SDR_fam"/>
</dbReference>
<evidence type="ECO:0000256" key="9">
    <source>
        <dbReference type="ARBA" id="ARBA00059620"/>
    </source>
</evidence>
<dbReference type="GO" id="GO:0005811">
    <property type="term" value="C:lipid droplet"/>
    <property type="evidence" value="ECO:0007669"/>
    <property type="project" value="TreeGrafter"/>
</dbReference>
<dbReference type="PANTHER" id="PTHR24322:SF736">
    <property type="entry name" value="RETINOL DEHYDROGENASE 10"/>
    <property type="match status" value="1"/>
</dbReference>
<evidence type="ECO:0000256" key="4">
    <source>
        <dbReference type="ARBA" id="ARBA00022857"/>
    </source>
</evidence>
<dbReference type="Proteomes" id="UP000053240">
    <property type="component" value="Unassembled WGS sequence"/>
</dbReference>
<dbReference type="EMBL" id="KQ460847">
    <property type="protein sequence ID" value="KPJ11976.1"/>
    <property type="molecule type" value="Genomic_DNA"/>
</dbReference>
<dbReference type="Gene3D" id="3.40.50.720">
    <property type="entry name" value="NAD(P)-binding Rossmann-like Domain"/>
    <property type="match status" value="1"/>
</dbReference>
<dbReference type="PRINTS" id="PR00080">
    <property type="entry name" value="SDRFAMILY"/>
</dbReference>
<dbReference type="InterPro" id="IPR036291">
    <property type="entry name" value="NAD(P)-bd_dom_sf"/>
</dbReference>
<keyword evidence="8" id="KW-0472">Membrane</keyword>
<dbReference type="AlphaFoldDB" id="A0A0N1IP16"/>
<evidence type="ECO:0000256" key="5">
    <source>
        <dbReference type="ARBA" id="ARBA00022989"/>
    </source>
</evidence>